<accession>A0A9X3XEY9</accession>
<protein>
    <recommendedName>
        <fullName evidence="4">Peptidase C51 domain-containing protein</fullName>
    </recommendedName>
</protein>
<reference evidence="2 3" key="1">
    <citation type="submission" date="2021-04" db="EMBL/GenBank/DDBJ databases">
        <title>Genome analysis of Polyangium sp.</title>
        <authorList>
            <person name="Li Y."/>
            <person name="Wang J."/>
        </authorList>
    </citation>
    <scope>NUCLEOTIDE SEQUENCE [LARGE SCALE GENOMIC DNA]</scope>
    <source>
        <strain evidence="2 3">SDU14</strain>
    </source>
</reference>
<proteinExistence type="predicted"/>
<comment type="caution">
    <text evidence="2">The sequence shown here is derived from an EMBL/GenBank/DDBJ whole genome shotgun (WGS) entry which is preliminary data.</text>
</comment>
<feature type="signal peptide" evidence="1">
    <location>
        <begin position="1"/>
        <end position="27"/>
    </location>
</feature>
<sequence>MNVRGTLAAIAVLAAAVAGTAASSALAQNAHPPARAKQPVMEVIHRIEQRVRTTRYVHVTRVDERAGRYEFDCSGMAAWVLSRAAPAAHAAVMRHNGRGRPVARDYHDVITAAPKNHSRGPWLRVARMADVRPGDIIAWRKPATVMSQNTGHVAFVVAPPQRLDRAGHRYLVRIADATSIPHGDDTRAGRKLSGFGYGTMLLYLDEPHGEPTGFGWFGLPKRVDFRTHVAIGRAVL</sequence>
<evidence type="ECO:0000313" key="2">
    <source>
        <dbReference type="EMBL" id="MDC3989072.1"/>
    </source>
</evidence>
<feature type="chain" id="PRO_5040857345" description="Peptidase C51 domain-containing protein" evidence="1">
    <location>
        <begin position="28"/>
        <end position="236"/>
    </location>
</feature>
<evidence type="ECO:0000313" key="3">
    <source>
        <dbReference type="Proteomes" id="UP001151081"/>
    </source>
</evidence>
<organism evidence="2 3">
    <name type="scientific">Polyangium jinanense</name>
    <dbReference type="NCBI Taxonomy" id="2829994"/>
    <lineage>
        <taxon>Bacteria</taxon>
        <taxon>Pseudomonadati</taxon>
        <taxon>Myxococcota</taxon>
        <taxon>Polyangia</taxon>
        <taxon>Polyangiales</taxon>
        <taxon>Polyangiaceae</taxon>
        <taxon>Polyangium</taxon>
    </lineage>
</organism>
<dbReference type="Gene3D" id="3.90.1720.10">
    <property type="entry name" value="endopeptidase domain like (from Nostoc punctiforme)"/>
    <property type="match status" value="1"/>
</dbReference>
<dbReference type="AlphaFoldDB" id="A0A9X3XEY9"/>
<dbReference type="Proteomes" id="UP001151081">
    <property type="component" value="Unassembled WGS sequence"/>
</dbReference>
<name>A0A9X3XEY9_9BACT</name>
<evidence type="ECO:0000256" key="1">
    <source>
        <dbReference type="SAM" id="SignalP"/>
    </source>
</evidence>
<dbReference type="EMBL" id="JAGTJJ010000094">
    <property type="protein sequence ID" value="MDC3989072.1"/>
    <property type="molecule type" value="Genomic_DNA"/>
</dbReference>
<keyword evidence="1" id="KW-0732">Signal</keyword>
<dbReference type="RefSeq" id="WP_272428649.1">
    <property type="nucleotide sequence ID" value="NZ_JAGTJJ010000094.1"/>
</dbReference>
<evidence type="ECO:0008006" key="4">
    <source>
        <dbReference type="Google" id="ProtNLM"/>
    </source>
</evidence>
<gene>
    <name evidence="2" type="ORF">KEG57_51880</name>
</gene>
<keyword evidence="3" id="KW-1185">Reference proteome</keyword>